<evidence type="ECO:0000313" key="7">
    <source>
        <dbReference type="EMBL" id="ATQ58115.1"/>
    </source>
</evidence>
<dbReference type="InterPro" id="IPR023765">
    <property type="entry name" value="SBP_5_CS"/>
</dbReference>
<dbReference type="Gene3D" id="3.40.190.10">
    <property type="entry name" value="Periplasmic binding protein-like II"/>
    <property type="match status" value="1"/>
</dbReference>
<dbReference type="Gene3D" id="3.10.105.10">
    <property type="entry name" value="Dipeptide-binding Protein, Domain 3"/>
    <property type="match status" value="1"/>
</dbReference>
<dbReference type="GO" id="GO:0015833">
    <property type="term" value="P:peptide transport"/>
    <property type="evidence" value="ECO:0007669"/>
    <property type="project" value="TreeGrafter"/>
</dbReference>
<evidence type="ECO:0000256" key="5">
    <source>
        <dbReference type="SAM" id="SignalP"/>
    </source>
</evidence>
<evidence type="ECO:0000256" key="3">
    <source>
        <dbReference type="ARBA" id="ARBA00022448"/>
    </source>
</evidence>
<feature type="signal peptide" evidence="5">
    <location>
        <begin position="1"/>
        <end position="20"/>
    </location>
</feature>
<keyword evidence="4 5" id="KW-0732">Signal</keyword>
<dbReference type="SUPFAM" id="SSF53850">
    <property type="entry name" value="Periplasmic binding protein-like II"/>
    <property type="match status" value="1"/>
</dbReference>
<evidence type="ECO:0000256" key="2">
    <source>
        <dbReference type="ARBA" id="ARBA00005695"/>
    </source>
</evidence>
<keyword evidence="3" id="KW-0813">Transport</keyword>
<dbReference type="CDD" id="cd08518">
    <property type="entry name" value="PBP2_NikA_DppA_OppA_like_19"/>
    <property type="match status" value="1"/>
</dbReference>
<dbReference type="PIRSF" id="PIRSF002741">
    <property type="entry name" value="MppA"/>
    <property type="match status" value="1"/>
</dbReference>
<dbReference type="InterPro" id="IPR039424">
    <property type="entry name" value="SBP_5"/>
</dbReference>
<dbReference type="PROSITE" id="PS01040">
    <property type="entry name" value="SBP_BACTERIAL_5"/>
    <property type="match status" value="1"/>
</dbReference>
<proteinExistence type="inferred from homology"/>
<dbReference type="PANTHER" id="PTHR30290:SF9">
    <property type="entry name" value="OLIGOPEPTIDE-BINDING PROTEIN APPA"/>
    <property type="match status" value="1"/>
</dbReference>
<keyword evidence="7" id="KW-0614">Plasmid</keyword>
<feature type="chain" id="PRO_5013628843" evidence="5">
    <location>
        <begin position="21"/>
        <end position="512"/>
    </location>
</feature>
<name>A0A2D2C6I7_9RHOB</name>
<comment type="subcellular location">
    <subcellularLocation>
        <location evidence="1">Periplasm</location>
    </subcellularLocation>
</comment>
<reference evidence="7 8" key="1">
    <citation type="submission" date="2017-10" db="EMBL/GenBank/DDBJ databases">
        <title>Complete genome sequence of Paracoccus yeei TT13 isolated from human skin.</title>
        <authorList>
            <person name="Lee K."/>
            <person name="Lim J.Y."/>
            <person name="Hwang I."/>
        </authorList>
    </citation>
    <scope>NUCLEOTIDE SEQUENCE [LARGE SCALE GENOMIC DNA]</scope>
    <source>
        <strain evidence="7 8">TT13</strain>
        <plasmid evidence="8">Plasmid ptt13-2</plasmid>
    </source>
</reference>
<evidence type="ECO:0000256" key="1">
    <source>
        <dbReference type="ARBA" id="ARBA00004418"/>
    </source>
</evidence>
<organism evidence="7 8">
    <name type="scientific">Paracoccus yeei</name>
    <dbReference type="NCBI Taxonomy" id="147645"/>
    <lineage>
        <taxon>Bacteria</taxon>
        <taxon>Pseudomonadati</taxon>
        <taxon>Pseudomonadota</taxon>
        <taxon>Alphaproteobacteria</taxon>
        <taxon>Rhodobacterales</taxon>
        <taxon>Paracoccaceae</taxon>
        <taxon>Paracoccus</taxon>
    </lineage>
</organism>
<geneLocation type="plasmid" evidence="8">
    <name>ptt13-2</name>
</geneLocation>
<dbReference type="InterPro" id="IPR000914">
    <property type="entry name" value="SBP_5_dom"/>
</dbReference>
<dbReference type="GeneID" id="78899929"/>
<comment type="similarity">
    <text evidence="2">Belongs to the bacterial solute-binding protein 5 family.</text>
</comment>
<dbReference type="GO" id="GO:0043190">
    <property type="term" value="C:ATP-binding cassette (ABC) transporter complex"/>
    <property type="evidence" value="ECO:0007669"/>
    <property type="project" value="InterPro"/>
</dbReference>
<dbReference type="Pfam" id="PF00496">
    <property type="entry name" value="SBP_bac_5"/>
    <property type="match status" value="1"/>
</dbReference>
<dbReference type="EMBL" id="CP024424">
    <property type="protein sequence ID" value="ATQ58115.1"/>
    <property type="molecule type" value="Genomic_DNA"/>
</dbReference>
<dbReference type="GO" id="GO:0030288">
    <property type="term" value="C:outer membrane-bounded periplasmic space"/>
    <property type="evidence" value="ECO:0007669"/>
    <property type="project" value="UniProtKB-ARBA"/>
</dbReference>
<accession>A0A2D2C6I7</accession>
<protein>
    <submittedName>
        <fullName evidence="7">Nickel ABC transporter substrate-binding protein</fullName>
    </submittedName>
</protein>
<dbReference type="RefSeq" id="WP_099650478.1">
    <property type="nucleotide sequence ID" value="NZ_CAJGAB010000005.1"/>
</dbReference>
<sequence>MTVIRTALAILLASAALAHAKAPDLVLAIGGEPETGFDPLLGWGGYGNPLFQSTLLKRGLDLSTQADLATDWTLSQDRLTWTVTIRRDAKFSDGTPVTARDVAFTFKTAKTSAGAVDLQVMTGAEAIDDDTVRITLEKPWITFVEAFYTLGIVPAASYGPGYGRNPVGSGPFRMVSWAEGEQLIVVPNETYYGAPSPFGQITFLFTGEDAGLAAAKAGVAQMVSVPAQLADAIPPGFHAVPVKTVDNRGLSLPFGPPAEVDGRRVGNAVTADPAIRRAINLGLDRDLVVEVALHGHGTPAFGPADGLPWAGTDDCTAFDLDAAKAVLDQAGWVPGPDGVRVRDGLRASFPIHYPSSDATRQALAEIVAELLRPLGIEAMPVGSSWDAIQRVMHAEPVVFGFGSHSPYQLYSLFASRMAGLEWANPSYYSNPQVDSLFERAQAADSLEASFPLWSQAAEAYGLKGDNAWAWLVNLDHVYLVSDCLDLGQTQIEPHGHGWPITASLAQWRWTCD</sequence>
<dbReference type="InterPro" id="IPR030678">
    <property type="entry name" value="Peptide/Ni-bd"/>
</dbReference>
<evidence type="ECO:0000259" key="6">
    <source>
        <dbReference type="Pfam" id="PF00496"/>
    </source>
</evidence>
<evidence type="ECO:0000256" key="4">
    <source>
        <dbReference type="ARBA" id="ARBA00022729"/>
    </source>
</evidence>
<dbReference type="PANTHER" id="PTHR30290">
    <property type="entry name" value="PERIPLASMIC BINDING COMPONENT OF ABC TRANSPORTER"/>
    <property type="match status" value="1"/>
</dbReference>
<evidence type="ECO:0000313" key="8">
    <source>
        <dbReference type="Proteomes" id="UP000229314"/>
    </source>
</evidence>
<dbReference type="AlphaFoldDB" id="A0A2D2C6I7"/>
<gene>
    <name evidence="7" type="ORF">PYTT13_19975</name>
</gene>
<dbReference type="Proteomes" id="UP000229314">
    <property type="component" value="Plasmid pTT13-2"/>
</dbReference>
<dbReference type="GO" id="GO:1904680">
    <property type="term" value="F:peptide transmembrane transporter activity"/>
    <property type="evidence" value="ECO:0007669"/>
    <property type="project" value="TreeGrafter"/>
</dbReference>
<feature type="domain" description="Solute-binding protein family 5" evidence="6">
    <location>
        <begin position="65"/>
        <end position="385"/>
    </location>
</feature>